<dbReference type="InterPro" id="IPR009057">
    <property type="entry name" value="Homeodomain-like_sf"/>
</dbReference>
<gene>
    <name evidence="5" type="ORF">CBF36_09215</name>
</gene>
<evidence type="ECO:0000313" key="5">
    <source>
        <dbReference type="EMBL" id="RST92132.1"/>
    </source>
</evidence>
<dbReference type="PROSITE" id="PS51071">
    <property type="entry name" value="HTH_RPIR"/>
    <property type="match status" value="1"/>
</dbReference>
<dbReference type="Pfam" id="PF01380">
    <property type="entry name" value="SIS"/>
    <property type="match status" value="1"/>
</dbReference>
<name>A0A429ZEK0_9ENTE</name>
<dbReference type="InterPro" id="IPR000281">
    <property type="entry name" value="HTH_RpiR"/>
</dbReference>
<feature type="domain" description="HTH rpiR-type" evidence="4">
    <location>
        <begin position="1"/>
        <end position="77"/>
    </location>
</feature>
<dbReference type="Gene3D" id="1.10.10.10">
    <property type="entry name" value="Winged helix-like DNA-binding domain superfamily/Winged helix DNA-binding domain"/>
    <property type="match status" value="1"/>
</dbReference>
<dbReference type="SUPFAM" id="SSF53697">
    <property type="entry name" value="SIS domain"/>
    <property type="match status" value="1"/>
</dbReference>
<dbReference type="AlphaFoldDB" id="A0A429ZEK0"/>
<dbReference type="GO" id="GO:0097367">
    <property type="term" value="F:carbohydrate derivative binding"/>
    <property type="evidence" value="ECO:0007669"/>
    <property type="project" value="InterPro"/>
</dbReference>
<dbReference type="Gene3D" id="3.40.50.10490">
    <property type="entry name" value="Glucose-6-phosphate isomerase like protein, domain 1"/>
    <property type="match status" value="1"/>
</dbReference>
<dbReference type="Proteomes" id="UP000288490">
    <property type="component" value="Unassembled WGS sequence"/>
</dbReference>
<dbReference type="InterPro" id="IPR035472">
    <property type="entry name" value="RpiR-like_SIS"/>
</dbReference>
<dbReference type="EMBL" id="NGJT01000018">
    <property type="protein sequence ID" value="RST92132.1"/>
    <property type="molecule type" value="Genomic_DNA"/>
</dbReference>
<dbReference type="SUPFAM" id="SSF46689">
    <property type="entry name" value="Homeodomain-like"/>
    <property type="match status" value="1"/>
</dbReference>
<sequence length="264" mass="30208">MLAKILLNINQDEFSDLEKGLLAFINSNKEVVVKMSIGELSEATYVSKSTIVRLMKKLGFSGFSEFKFSLSQDIKQKKMNNKTTFDLFKSQSADIQNTLRNIDIDKMKEASMLIKKSQITYCYGTGYSQRKAMEEFGKQLIACGKKVILIPNETELEIMTNIMTPQDVLMISSLSGETKDIKETILDLNIRNIDIVSFTQNQNGSNFISQHSNYAFFYNLTKFEVVDNKNTLSFITLHLILDYLLRVYVTETRSINNDDDKKTN</sequence>
<accession>A0A429ZEK0</accession>
<evidence type="ECO:0000313" key="6">
    <source>
        <dbReference type="Proteomes" id="UP000288490"/>
    </source>
</evidence>
<comment type="caution">
    <text evidence="5">The sequence shown here is derived from an EMBL/GenBank/DDBJ whole genome shotgun (WGS) entry which is preliminary data.</text>
</comment>
<dbReference type="InterPro" id="IPR036388">
    <property type="entry name" value="WH-like_DNA-bd_sf"/>
</dbReference>
<dbReference type="CDD" id="cd05013">
    <property type="entry name" value="SIS_RpiR"/>
    <property type="match status" value="1"/>
</dbReference>
<dbReference type="InterPro" id="IPR001347">
    <property type="entry name" value="SIS_dom"/>
</dbReference>
<organism evidence="5 6">
    <name type="scientific">Vagococcus bubulae</name>
    <dbReference type="NCBI Taxonomy" id="1977868"/>
    <lineage>
        <taxon>Bacteria</taxon>
        <taxon>Bacillati</taxon>
        <taxon>Bacillota</taxon>
        <taxon>Bacilli</taxon>
        <taxon>Lactobacillales</taxon>
        <taxon>Enterococcaceae</taxon>
        <taxon>Vagococcus</taxon>
    </lineage>
</organism>
<dbReference type="InterPro" id="IPR047640">
    <property type="entry name" value="RpiR-like"/>
</dbReference>
<keyword evidence="6" id="KW-1185">Reference proteome</keyword>
<proteinExistence type="predicted"/>
<keyword evidence="1" id="KW-0805">Transcription regulation</keyword>
<dbReference type="GO" id="GO:0003677">
    <property type="term" value="F:DNA binding"/>
    <property type="evidence" value="ECO:0007669"/>
    <property type="project" value="UniProtKB-KW"/>
</dbReference>
<keyword evidence="2" id="KW-0238">DNA-binding</keyword>
<dbReference type="InterPro" id="IPR046348">
    <property type="entry name" value="SIS_dom_sf"/>
</dbReference>
<reference evidence="5 6" key="1">
    <citation type="submission" date="2017-05" db="EMBL/GenBank/DDBJ databases">
        <title>Vagococcus spp. assemblies.</title>
        <authorList>
            <person name="Gulvik C.A."/>
        </authorList>
    </citation>
    <scope>NUCLEOTIDE SEQUENCE [LARGE SCALE GENOMIC DNA]</scope>
    <source>
        <strain evidence="5 6">SS1994</strain>
    </source>
</reference>
<evidence type="ECO:0000256" key="3">
    <source>
        <dbReference type="ARBA" id="ARBA00023163"/>
    </source>
</evidence>
<dbReference type="PANTHER" id="PTHR30514">
    <property type="entry name" value="GLUCOKINASE"/>
    <property type="match status" value="1"/>
</dbReference>
<dbReference type="Pfam" id="PF01418">
    <property type="entry name" value="HTH_6"/>
    <property type="match status" value="1"/>
</dbReference>
<protein>
    <recommendedName>
        <fullName evidence="4">HTH rpiR-type domain-containing protein</fullName>
    </recommendedName>
</protein>
<dbReference type="GO" id="GO:0003700">
    <property type="term" value="F:DNA-binding transcription factor activity"/>
    <property type="evidence" value="ECO:0007669"/>
    <property type="project" value="InterPro"/>
</dbReference>
<evidence type="ECO:0000259" key="4">
    <source>
        <dbReference type="PROSITE" id="PS51071"/>
    </source>
</evidence>
<evidence type="ECO:0000256" key="2">
    <source>
        <dbReference type="ARBA" id="ARBA00023125"/>
    </source>
</evidence>
<dbReference type="PANTHER" id="PTHR30514:SF1">
    <property type="entry name" value="HTH-TYPE TRANSCRIPTIONAL REGULATOR HEXR-RELATED"/>
    <property type="match status" value="1"/>
</dbReference>
<evidence type="ECO:0000256" key="1">
    <source>
        <dbReference type="ARBA" id="ARBA00023015"/>
    </source>
</evidence>
<keyword evidence="3" id="KW-0804">Transcription</keyword>
<dbReference type="GO" id="GO:1901135">
    <property type="term" value="P:carbohydrate derivative metabolic process"/>
    <property type="evidence" value="ECO:0007669"/>
    <property type="project" value="InterPro"/>
</dbReference>
<dbReference type="RefSeq" id="WP_125958168.1">
    <property type="nucleotide sequence ID" value="NZ_JAQEJV010000017.1"/>
</dbReference>
<dbReference type="OrthoDB" id="1648815at2"/>